<feature type="transmembrane region" description="Helical" evidence="6">
    <location>
        <begin position="126"/>
        <end position="145"/>
    </location>
</feature>
<reference evidence="9" key="1">
    <citation type="submission" date="2017-04" db="EMBL/GenBank/DDBJ databases">
        <title>Function of individual gut microbiota members based on whole genome sequencing of pure cultures obtained from chicken caecum.</title>
        <authorList>
            <person name="Medvecky M."/>
            <person name="Cejkova D."/>
            <person name="Polansky O."/>
            <person name="Karasova D."/>
            <person name="Kubasova T."/>
            <person name="Cizek A."/>
            <person name="Rychlik I."/>
        </authorList>
    </citation>
    <scope>NUCLEOTIDE SEQUENCE [LARGE SCALE GENOMIC DNA]</scope>
    <source>
        <strain evidence="9">An90</strain>
    </source>
</reference>
<dbReference type="InterPro" id="IPR000620">
    <property type="entry name" value="EamA_dom"/>
</dbReference>
<evidence type="ECO:0000313" key="9">
    <source>
        <dbReference type="Proteomes" id="UP000195772"/>
    </source>
</evidence>
<dbReference type="InterPro" id="IPR050638">
    <property type="entry name" value="AA-Vitamin_Transporters"/>
</dbReference>
<dbReference type="SUPFAM" id="SSF103481">
    <property type="entry name" value="Multidrug resistance efflux transporter EmrE"/>
    <property type="match status" value="2"/>
</dbReference>
<accession>A0A1Y3QRZ6</accession>
<evidence type="ECO:0000256" key="1">
    <source>
        <dbReference type="ARBA" id="ARBA00004651"/>
    </source>
</evidence>
<protein>
    <submittedName>
        <fullName evidence="8">Multidrug transporter</fullName>
    </submittedName>
</protein>
<keyword evidence="2" id="KW-1003">Cell membrane</keyword>
<organism evidence="8 9">
    <name type="scientific">Alistipes onderdonkii</name>
    <dbReference type="NCBI Taxonomy" id="328813"/>
    <lineage>
        <taxon>Bacteria</taxon>
        <taxon>Pseudomonadati</taxon>
        <taxon>Bacteroidota</taxon>
        <taxon>Bacteroidia</taxon>
        <taxon>Bacteroidales</taxon>
        <taxon>Rikenellaceae</taxon>
        <taxon>Alistipes</taxon>
    </lineage>
</organism>
<feature type="transmembrane region" description="Helical" evidence="6">
    <location>
        <begin position="34"/>
        <end position="55"/>
    </location>
</feature>
<evidence type="ECO:0000256" key="4">
    <source>
        <dbReference type="ARBA" id="ARBA00022989"/>
    </source>
</evidence>
<dbReference type="OrthoDB" id="9811486at2"/>
<name>A0A1Y3QRZ6_9BACT</name>
<dbReference type="PANTHER" id="PTHR32322">
    <property type="entry name" value="INNER MEMBRANE TRANSPORTER"/>
    <property type="match status" value="1"/>
</dbReference>
<evidence type="ECO:0000256" key="6">
    <source>
        <dbReference type="SAM" id="Phobius"/>
    </source>
</evidence>
<dbReference type="RefSeq" id="WP_087403126.1">
    <property type="nucleotide sequence ID" value="NZ_NFHB01000008.1"/>
</dbReference>
<dbReference type="AlphaFoldDB" id="A0A1Y3QRZ6"/>
<feature type="transmembrane region" description="Helical" evidence="6">
    <location>
        <begin position="183"/>
        <end position="200"/>
    </location>
</feature>
<feature type="transmembrane region" description="Helical" evidence="6">
    <location>
        <begin position="94"/>
        <end position="114"/>
    </location>
</feature>
<evidence type="ECO:0000313" key="8">
    <source>
        <dbReference type="EMBL" id="OUN02366.1"/>
    </source>
</evidence>
<keyword evidence="3 6" id="KW-0812">Transmembrane</keyword>
<keyword evidence="4 6" id="KW-1133">Transmembrane helix</keyword>
<feature type="transmembrane region" description="Helical" evidence="6">
    <location>
        <begin position="151"/>
        <end position="171"/>
    </location>
</feature>
<evidence type="ECO:0000256" key="5">
    <source>
        <dbReference type="ARBA" id="ARBA00023136"/>
    </source>
</evidence>
<evidence type="ECO:0000259" key="7">
    <source>
        <dbReference type="Pfam" id="PF00892"/>
    </source>
</evidence>
<comment type="caution">
    <text evidence="8">The sequence shown here is derived from an EMBL/GenBank/DDBJ whole genome shotgun (WGS) entry which is preliminary data.</text>
</comment>
<feature type="domain" description="EamA" evidence="7">
    <location>
        <begin position="7"/>
        <end position="138"/>
    </location>
</feature>
<dbReference type="PANTHER" id="PTHR32322:SF18">
    <property type="entry name" value="S-ADENOSYLMETHIONINE_S-ADENOSYLHOMOCYSTEINE TRANSPORTER"/>
    <property type="match status" value="1"/>
</dbReference>
<feature type="transmembrane region" description="Helical" evidence="6">
    <location>
        <begin position="206"/>
        <end position="229"/>
    </location>
</feature>
<keyword evidence="5 6" id="KW-0472">Membrane</keyword>
<feature type="domain" description="EamA" evidence="7">
    <location>
        <begin position="152"/>
        <end position="288"/>
    </location>
</feature>
<feature type="transmembrane region" description="Helical" evidence="6">
    <location>
        <begin position="67"/>
        <end position="88"/>
    </location>
</feature>
<dbReference type="EMBL" id="NFHB01000008">
    <property type="protein sequence ID" value="OUN02366.1"/>
    <property type="molecule type" value="Genomic_DNA"/>
</dbReference>
<evidence type="ECO:0000256" key="2">
    <source>
        <dbReference type="ARBA" id="ARBA00022475"/>
    </source>
</evidence>
<comment type="subcellular location">
    <subcellularLocation>
        <location evidence="1">Cell membrane</location>
        <topology evidence="1">Multi-pass membrane protein</topology>
    </subcellularLocation>
</comment>
<dbReference type="InterPro" id="IPR037185">
    <property type="entry name" value="EmrE-like"/>
</dbReference>
<proteinExistence type="predicted"/>
<sequence length="306" mass="33328">MSRFKPHIALLICNIVWAMDYPFYNIVLPHYVHPMAMVAGSLVVTALFSLVPLLWQKAERVSRADIRKLIGAALLIGVLRKVFIMYGLSMTSPIDGSIIDTIVPLLVLLLSVLLGMDRFTKLKVSGLVLGMAGAVAVVLTGASSSHQHSHVWGNVMIMLCACATSLYMVWFKALVARYRITTVLRWVYCVAAVVALPFGLKEIIHTDYAAIAGHALFPTLFVLTVPTYLPNLMLNYALKSVPATVSSIYTYLQPVLAIAISVGMGLDKLHADTVVFALVIFVGVALVLRSYSVPPRHPVPPAAPPH</sequence>
<dbReference type="Proteomes" id="UP000195772">
    <property type="component" value="Unassembled WGS sequence"/>
</dbReference>
<evidence type="ECO:0000256" key="3">
    <source>
        <dbReference type="ARBA" id="ARBA00022692"/>
    </source>
</evidence>
<feature type="transmembrane region" description="Helical" evidence="6">
    <location>
        <begin position="269"/>
        <end position="288"/>
    </location>
</feature>
<dbReference type="GO" id="GO:0005886">
    <property type="term" value="C:plasma membrane"/>
    <property type="evidence" value="ECO:0007669"/>
    <property type="project" value="UniProtKB-SubCell"/>
</dbReference>
<dbReference type="eggNOG" id="COG0697">
    <property type="taxonomic scope" value="Bacteria"/>
</dbReference>
<feature type="transmembrane region" description="Helical" evidence="6">
    <location>
        <begin position="241"/>
        <end position="263"/>
    </location>
</feature>
<dbReference type="Pfam" id="PF00892">
    <property type="entry name" value="EamA"/>
    <property type="match status" value="2"/>
</dbReference>
<gene>
    <name evidence="8" type="ORF">B5G41_11870</name>
</gene>